<evidence type="ECO:0000313" key="6">
    <source>
        <dbReference type="Proteomes" id="UP000319732"/>
    </source>
</evidence>
<evidence type="ECO:0000256" key="4">
    <source>
        <dbReference type="PIRSR" id="PIRSR001365-2"/>
    </source>
</evidence>
<comment type="similarity">
    <text evidence="1 3">Belongs to the DapA family.</text>
</comment>
<dbReference type="GO" id="GO:0005829">
    <property type="term" value="C:cytosol"/>
    <property type="evidence" value="ECO:0007669"/>
    <property type="project" value="TreeGrafter"/>
</dbReference>
<dbReference type="Proteomes" id="UP000319732">
    <property type="component" value="Unassembled WGS sequence"/>
</dbReference>
<evidence type="ECO:0000256" key="3">
    <source>
        <dbReference type="PIRNR" id="PIRNR001365"/>
    </source>
</evidence>
<dbReference type="Pfam" id="PF00701">
    <property type="entry name" value="DHDPS"/>
    <property type="match status" value="1"/>
</dbReference>
<dbReference type="AlphaFoldDB" id="A0A545T015"/>
<feature type="binding site" evidence="4">
    <location>
        <position position="212"/>
    </location>
    <ligand>
        <name>pyruvate</name>
        <dbReference type="ChEBI" id="CHEBI:15361"/>
    </ligand>
</feature>
<dbReference type="CDD" id="cd00408">
    <property type="entry name" value="DHDPS-like"/>
    <property type="match status" value="1"/>
</dbReference>
<keyword evidence="6" id="KW-1185">Reference proteome</keyword>
<organism evidence="5 6">
    <name type="scientific">Exilibacterium tricleocarpae</name>
    <dbReference type="NCBI Taxonomy" id="2591008"/>
    <lineage>
        <taxon>Bacteria</taxon>
        <taxon>Pseudomonadati</taxon>
        <taxon>Pseudomonadota</taxon>
        <taxon>Gammaproteobacteria</taxon>
        <taxon>Cellvibrionales</taxon>
        <taxon>Cellvibrionaceae</taxon>
        <taxon>Exilibacterium</taxon>
    </lineage>
</organism>
<evidence type="ECO:0000313" key="5">
    <source>
        <dbReference type="EMBL" id="TQV70550.1"/>
    </source>
</evidence>
<evidence type="ECO:0000256" key="1">
    <source>
        <dbReference type="ARBA" id="ARBA00007592"/>
    </source>
</evidence>
<keyword evidence="2 3" id="KW-0456">Lyase</keyword>
<accession>A0A545T015</accession>
<dbReference type="RefSeq" id="WP_142928960.1">
    <property type="nucleotide sequence ID" value="NZ_ML660102.1"/>
</dbReference>
<dbReference type="PIRSF" id="PIRSF001365">
    <property type="entry name" value="DHDPS"/>
    <property type="match status" value="1"/>
</dbReference>
<dbReference type="PANTHER" id="PTHR12128:SF66">
    <property type="entry name" value="4-HYDROXY-2-OXOGLUTARATE ALDOLASE, MITOCHONDRIAL"/>
    <property type="match status" value="1"/>
</dbReference>
<dbReference type="OrthoDB" id="9782828at2"/>
<protein>
    <submittedName>
        <fullName evidence="5">Dihydrodipicolinate synthase family protein</fullName>
    </submittedName>
</protein>
<sequence length="307" mass="32667">MKTNDSISGVFPVLPTVFDNAGLIDPSGMRAVLEYVIAAGADGVVFPGLASEYDQLSKAERLDLVSNLGKWIDGRIPFVVGASAGTPEDASLYAQNGADAGAGAAMIMTPGAFADQPGRMIDFYHNVGSVTGIPIMLQNAPKPMGVGLSVAEVANLVKGVSEIAYIKEETSPSGQRITALLDQRLPSLQGVFGGAGGRYIIDELNRGSHGNMPACEVTEIHAALFAAHKCGDVNTARHLFERSLPLLNMQAIFRWRLTKAVLFTRGLINSTYVRAPGPQLDKQDRRELSAMLDLIGDLTDIAQTADR</sequence>
<reference evidence="5 6" key="1">
    <citation type="submission" date="2019-06" db="EMBL/GenBank/DDBJ databases">
        <title>Whole genome sequence for Cellvibrionaceae sp. R142.</title>
        <authorList>
            <person name="Wang G."/>
        </authorList>
    </citation>
    <scope>NUCLEOTIDE SEQUENCE [LARGE SCALE GENOMIC DNA]</scope>
    <source>
        <strain evidence="5 6">R142</strain>
    </source>
</reference>
<proteinExistence type="inferred from homology"/>
<name>A0A545T015_9GAMM</name>
<dbReference type="InterPro" id="IPR013785">
    <property type="entry name" value="Aldolase_TIM"/>
</dbReference>
<dbReference type="PANTHER" id="PTHR12128">
    <property type="entry name" value="DIHYDRODIPICOLINATE SYNTHASE"/>
    <property type="match status" value="1"/>
</dbReference>
<dbReference type="EMBL" id="VHSG01000024">
    <property type="protein sequence ID" value="TQV70550.1"/>
    <property type="molecule type" value="Genomic_DNA"/>
</dbReference>
<dbReference type="SUPFAM" id="SSF51569">
    <property type="entry name" value="Aldolase"/>
    <property type="match status" value="1"/>
</dbReference>
<gene>
    <name evidence="5" type="ORF">FKG94_21240</name>
</gene>
<evidence type="ECO:0000256" key="2">
    <source>
        <dbReference type="ARBA" id="ARBA00023239"/>
    </source>
</evidence>
<comment type="caution">
    <text evidence="5">The sequence shown here is derived from an EMBL/GenBank/DDBJ whole genome shotgun (WGS) entry which is preliminary data.</text>
</comment>
<dbReference type="InterPro" id="IPR002220">
    <property type="entry name" value="DapA-like"/>
</dbReference>
<dbReference type="SMART" id="SM01130">
    <property type="entry name" value="DHDPS"/>
    <property type="match status" value="1"/>
</dbReference>
<dbReference type="GO" id="GO:0008840">
    <property type="term" value="F:4-hydroxy-tetrahydrodipicolinate synthase activity"/>
    <property type="evidence" value="ECO:0007669"/>
    <property type="project" value="TreeGrafter"/>
</dbReference>
<dbReference type="Gene3D" id="3.20.20.70">
    <property type="entry name" value="Aldolase class I"/>
    <property type="match status" value="1"/>
</dbReference>